<feature type="transmembrane region" description="Helical" evidence="1">
    <location>
        <begin position="163"/>
        <end position="187"/>
    </location>
</feature>
<reference evidence="2 3" key="1">
    <citation type="submission" date="2014-11" db="EMBL/GenBank/DDBJ databases">
        <authorList>
            <person name="Wibberg Daniel"/>
        </authorList>
    </citation>
    <scope>NUCLEOTIDE SEQUENCE [LARGE SCALE GENOMIC DNA]</scope>
    <source>
        <strain evidence="2">Rhizoctonia solani AG1-IB 7/3/14</strain>
    </source>
</reference>
<sequence length="268" mass="29718">MITMALMYKWDDLLARTTKLLWTFACLITLGFAPKYYRKVQGWQIYDVTNHTNDRKPYEDHVNSSGLGMKSSKRAKQQREWDRLLVPLSVITATSAAALAIPSPFTSGIHWVATVCFTSAFGLSLEGLLLIMYLTVFAGGACAETIGRLASGKSFLRGKAGPVAFVIAFPTAIATYSFLFLFVGLLAMTAAAGVQSNINDHLFEYQIMVLLPLCATFACIVVTVVGCEVFAWLESYSKQRRREEKEIKAVGLDAMMPGFRQFDFKSMP</sequence>
<keyword evidence="1" id="KW-0812">Transmembrane</keyword>
<proteinExistence type="predicted"/>
<dbReference type="EMBL" id="LN679103">
    <property type="protein sequence ID" value="CEL59269.1"/>
    <property type="molecule type" value="Genomic_DNA"/>
</dbReference>
<feature type="transmembrane region" description="Helical" evidence="1">
    <location>
        <begin position="109"/>
        <end position="142"/>
    </location>
</feature>
<gene>
    <name evidence="2" type="ORF">RSOLAG1IB_03202</name>
</gene>
<feature type="transmembrane region" description="Helical" evidence="1">
    <location>
        <begin position="84"/>
        <end position="103"/>
    </location>
</feature>
<feature type="transmembrane region" description="Helical" evidence="1">
    <location>
        <begin position="207"/>
        <end position="233"/>
    </location>
</feature>
<keyword evidence="1" id="KW-0472">Membrane</keyword>
<evidence type="ECO:0000313" key="2">
    <source>
        <dbReference type="EMBL" id="CEL59269.1"/>
    </source>
</evidence>
<dbReference type="OrthoDB" id="3162651at2759"/>
<name>A0A0B7FQS7_THACB</name>
<evidence type="ECO:0000313" key="3">
    <source>
        <dbReference type="Proteomes" id="UP000059188"/>
    </source>
</evidence>
<protein>
    <recommendedName>
        <fullName evidence="4">Transmembrane protein</fullName>
    </recommendedName>
</protein>
<keyword evidence="1" id="KW-1133">Transmembrane helix</keyword>
<feature type="transmembrane region" description="Helical" evidence="1">
    <location>
        <begin position="20"/>
        <end position="37"/>
    </location>
</feature>
<keyword evidence="3" id="KW-1185">Reference proteome</keyword>
<evidence type="ECO:0008006" key="4">
    <source>
        <dbReference type="Google" id="ProtNLM"/>
    </source>
</evidence>
<accession>A0A0B7FQS7</accession>
<dbReference type="Proteomes" id="UP000059188">
    <property type="component" value="Unassembled WGS sequence"/>
</dbReference>
<organism evidence="2 3">
    <name type="scientific">Thanatephorus cucumeris (strain AG1-IB / isolate 7/3/14)</name>
    <name type="common">Lettuce bottom rot fungus</name>
    <name type="synonym">Rhizoctonia solani</name>
    <dbReference type="NCBI Taxonomy" id="1108050"/>
    <lineage>
        <taxon>Eukaryota</taxon>
        <taxon>Fungi</taxon>
        <taxon>Dikarya</taxon>
        <taxon>Basidiomycota</taxon>
        <taxon>Agaricomycotina</taxon>
        <taxon>Agaricomycetes</taxon>
        <taxon>Cantharellales</taxon>
        <taxon>Ceratobasidiaceae</taxon>
        <taxon>Rhizoctonia</taxon>
        <taxon>Rhizoctonia solani AG-1</taxon>
    </lineage>
</organism>
<dbReference type="AlphaFoldDB" id="A0A0B7FQS7"/>
<evidence type="ECO:0000256" key="1">
    <source>
        <dbReference type="SAM" id="Phobius"/>
    </source>
</evidence>